<reference evidence="1" key="1">
    <citation type="submission" date="2024-02" db="EMBL/GenBank/DDBJ databases">
        <authorList>
            <consortium name="ELIXIR-Norway"/>
            <consortium name="Elixir Norway"/>
        </authorList>
    </citation>
    <scope>NUCLEOTIDE SEQUENCE</scope>
</reference>
<evidence type="ECO:0000313" key="1">
    <source>
        <dbReference type="EMBL" id="CAK9263021.1"/>
    </source>
</evidence>
<gene>
    <name evidence="1" type="ORF">CSSPJE1EN1_LOCUS8499</name>
</gene>
<protein>
    <submittedName>
        <fullName evidence="1">Uncharacterized protein</fullName>
    </submittedName>
</protein>
<evidence type="ECO:0000313" key="2">
    <source>
        <dbReference type="Proteomes" id="UP001497444"/>
    </source>
</evidence>
<name>A0ABP0WAS7_9BRYO</name>
<dbReference type="EMBL" id="OZ020110">
    <property type="protein sequence ID" value="CAK9263021.1"/>
    <property type="molecule type" value="Genomic_DNA"/>
</dbReference>
<keyword evidence="2" id="KW-1185">Reference proteome</keyword>
<sequence>MLRCLRSTLSLEVEEISLQVCGRCCYVATSVRDPRAILCGNVEAFGAATVACANVLGGKYAVHWGAQTGCRSLRFLI</sequence>
<dbReference type="Proteomes" id="UP001497444">
    <property type="component" value="Chromosome 15"/>
</dbReference>
<organism evidence="1 2">
    <name type="scientific">Sphagnum jensenii</name>
    <dbReference type="NCBI Taxonomy" id="128206"/>
    <lineage>
        <taxon>Eukaryota</taxon>
        <taxon>Viridiplantae</taxon>
        <taxon>Streptophyta</taxon>
        <taxon>Embryophyta</taxon>
        <taxon>Bryophyta</taxon>
        <taxon>Sphagnophytina</taxon>
        <taxon>Sphagnopsida</taxon>
        <taxon>Sphagnales</taxon>
        <taxon>Sphagnaceae</taxon>
        <taxon>Sphagnum</taxon>
    </lineage>
</organism>
<accession>A0ABP0WAS7</accession>
<proteinExistence type="predicted"/>